<dbReference type="Proteomes" id="UP000000768">
    <property type="component" value="Chromosome 2"/>
</dbReference>
<name>A0A1W0W541_SORBI</name>
<accession>A0A1W0W541</accession>
<protein>
    <submittedName>
        <fullName evidence="1">Uncharacterized protein</fullName>
    </submittedName>
</protein>
<dbReference type="InParanoid" id="A0A1W0W541"/>
<evidence type="ECO:0000313" key="2">
    <source>
        <dbReference type="Proteomes" id="UP000000768"/>
    </source>
</evidence>
<reference evidence="2" key="2">
    <citation type="journal article" date="2018" name="Plant J.">
        <title>The Sorghum bicolor reference genome: improved assembly, gene annotations, a transcriptome atlas, and signatures of genome organization.</title>
        <authorList>
            <person name="McCormick R.F."/>
            <person name="Truong S.K."/>
            <person name="Sreedasyam A."/>
            <person name="Jenkins J."/>
            <person name="Shu S."/>
            <person name="Sims D."/>
            <person name="Kennedy M."/>
            <person name="Amirebrahimi M."/>
            <person name="Weers B.D."/>
            <person name="McKinley B."/>
            <person name="Mattison A."/>
            <person name="Morishige D.T."/>
            <person name="Grimwood J."/>
            <person name="Schmutz J."/>
            <person name="Mullet J.E."/>
        </authorList>
    </citation>
    <scope>NUCLEOTIDE SEQUENCE [LARGE SCALE GENOMIC DNA]</scope>
    <source>
        <strain evidence="2">cv. BTx623</strain>
    </source>
</reference>
<evidence type="ECO:0000313" key="1">
    <source>
        <dbReference type="EMBL" id="OQU89461.1"/>
    </source>
</evidence>
<dbReference type="EMBL" id="CM000761">
    <property type="protein sequence ID" value="OQU89461.1"/>
    <property type="molecule type" value="Genomic_DNA"/>
</dbReference>
<proteinExistence type="predicted"/>
<dbReference type="AlphaFoldDB" id="A0A1W0W541"/>
<gene>
    <name evidence="1" type="ORF">SORBI_3002G194650</name>
</gene>
<sequence length="100" mass="11375">MVSFRFDPAGGLLHATRIRYMDKCLQLHSELDMHSDAFEKHDTRKRSLRLRVYLFISLSICQPPPRVPASSVKQAFLSRGNLGESDVVCRSGKLLLMGDR</sequence>
<organism evidence="1 2">
    <name type="scientific">Sorghum bicolor</name>
    <name type="common">Sorghum</name>
    <name type="synonym">Sorghum vulgare</name>
    <dbReference type="NCBI Taxonomy" id="4558"/>
    <lineage>
        <taxon>Eukaryota</taxon>
        <taxon>Viridiplantae</taxon>
        <taxon>Streptophyta</taxon>
        <taxon>Embryophyta</taxon>
        <taxon>Tracheophyta</taxon>
        <taxon>Spermatophyta</taxon>
        <taxon>Magnoliopsida</taxon>
        <taxon>Liliopsida</taxon>
        <taxon>Poales</taxon>
        <taxon>Poaceae</taxon>
        <taxon>PACMAD clade</taxon>
        <taxon>Panicoideae</taxon>
        <taxon>Andropogonodae</taxon>
        <taxon>Andropogoneae</taxon>
        <taxon>Sorghinae</taxon>
        <taxon>Sorghum</taxon>
    </lineage>
</organism>
<keyword evidence="2" id="KW-1185">Reference proteome</keyword>
<reference evidence="1 2" key="1">
    <citation type="journal article" date="2009" name="Nature">
        <title>The Sorghum bicolor genome and the diversification of grasses.</title>
        <authorList>
            <person name="Paterson A.H."/>
            <person name="Bowers J.E."/>
            <person name="Bruggmann R."/>
            <person name="Dubchak I."/>
            <person name="Grimwood J."/>
            <person name="Gundlach H."/>
            <person name="Haberer G."/>
            <person name="Hellsten U."/>
            <person name="Mitros T."/>
            <person name="Poliakov A."/>
            <person name="Schmutz J."/>
            <person name="Spannagl M."/>
            <person name="Tang H."/>
            <person name="Wang X."/>
            <person name="Wicker T."/>
            <person name="Bharti A.K."/>
            <person name="Chapman J."/>
            <person name="Feltus F.A."/>
            <person name="Gowik U."/>
            <person name="Grigoriev I.V."/>
            <person name="Lyons E."/>
            <person name="Maher C.A."/>
            <person name="Martis M."/>
            <person name="Narechania A."/>
            <person name="Otillar R.P."/>
            <person name="Penning B.W."/>
            <person name="Salamov A.A."/>
            <person name="Wang Y."/>
            <person name="Zhang L."/>
            <person name="Carpita N.C."/>
            <person name="Freeling M."/>
            <person name="Gingle A.R."/>
            <person name="Hash C.T."/>
            <person name="Keller B."/>
            <person name="Klein P."/>
            <person name="Kresovich S."/>
            <person name="McCann M.C."/>
            <person name="Ming R."/>
            <person name="Peterson D.G."/>
            <person name="Mehboob-ur-Rahman"/>
            <person name="Ware D."/>
            <person name="Westhoff P."/>
            <person name="Mayer K.F."/>
            <person name="Messing J."/>
            <person name="Rokhsar D.S."/>
        </authorList>
    </citation>
    <scope>NUCLEOTIDE SEQUENCE [LARGE SCALE GENOMIC DNA]</scope>
    <source>
        <strain evidence="2">cv. BTx623</strain>
    </source>
</reference>
<dbReference type="Gramene" id="OQU89461">
    <property type="protein sequence ID" value="OQU89461"/>
    <property type="gene ID" value="SORBI_3002G194650"/>
</dbReference>